<evidence type="ECO:0000313" key="1">
    <source>
        <dbReference type="EMBL" id="HGF99312.1"/>
    </source>
</evidence>
<dbReference type="AlphaFoldDB" id="A0A7C3VEG7"/>
<protein>
    <submittedName>
        <fullName evidence="1">Uncharacterized protein</fullName>
    </submittedName>
</protein>
<organism evidence="1">
    <name type="scientific">Planktothricoides sp. SpSt-374</name>
    <dbReference type="NCBI Taxonomy" id="2282167"/>
    <lineage>
        <taxon>Bacteria</taxon>
        <taxon>Bacillati</taxon>
        <taxon>Cyanobacteriota</taxon>
        <taxon>Cyanophyceae</taxon>
        <taxon>Oscillatoriophycideae</taxon>
        <taxon>Oscillatoriales</taxon>
        <taxon>Oscillatoriaceae</taxon>
        <taxon>Planktothricoides</taxon>
    </lineage>
</organism>
<reference evidence="1" key="1">
    <citation type="journal article" date="2020" name="mSystems">
        <title>Genome- and Community-Level Interaction Insights into Carbon Utilization and Element Cycling Functions of Hydrothermarchaeota in Hydrothermal Sediment.</title>
        <authorList>
            <person name="Zhou Z."/>
            <person name="Liu Y."/>
            <person name="Xu W."/>
            <person name="Pan J."/>
            <person name="Luo Z.H."/>
            <person name="Li M."/>
        </authorList>
    </citation>
    <scope>NUCLEOTIDE SEQUENCE [LARGE SCALE GENOMIC DNA]</scope>
    <source>
        <strain evidence="1">SpSt-374</strain>
    </source>
</reference>
<dbReference type="EMBL" id="DSPX01000010">
    <property type="protein sequence ID" value="HGF99312.1"/>
    <property type="molecule type" value="Genomic_DNA"/>
</dbReference>
<sequence>MTNGVKGEMTWKPEGVSGKLLYLRLKPFEPWRSYKEFPQYFRPDPPTHSQGYATFLHLLRSGWKVIT</sequence>
<name>A0A7C3VEG7_9CYAN</name>
<gene>
    <name evidence="1" type="ORF">ENR15_01195</name>
</gene>
<proteinExistence type="predicted"/>
<comment type="caution">
    <text evidence="1">The sequence shown here is derived from an EMBL/GenBank/DDBJ whole genome shotgun (WGS) entry which is preliminary data.</text>
</comment>
<accession>A0A7C3VEG7</accession>